<keyword evidence="8" id="KW-1185">Reference proteome</keyword>
<protein>
    <submittedName>
        <fullName evidence="7">LPS export ABC transporter permease LptG</fullName>
    </submittedName>
</protein>
<dbReference type="GO" id="GO:0055085">
    <property type="term" value="P:transmembrane transport"/>
    <property type="evidence" value="ECO:0007669"/>
    <property type="project" value="InterPro"/>
</dbReference>
<accession>A0A411YZ53</accession>
<proteinExistence type="predicted"/>
<evidence type="ECO:0000256" key="1">
    <source>
        <dbReference type="ARBA" id="ARBA00004651"/>
    </source>
</evidence>
<name>A0A411YZ53_9RHOB</name>
<comment type="caution">
    <text evidence="7">The sequence shown here is derived from an EMBL/GenBank/DDBJ whole genome shotgun (WGS) entry which is preliminary data.</text>
</comment>
<feature type="transmembrane region" description="Helical" evidence="6">
    <location>
        <begin position="282"/>
        <end position="303"/>
    </location>
</feature>
<comment type="subcellular location">
    <subcellularLocation>
        <location evidence="1">Cell membrane</location>
        <topology evidence="1">Multi-pass membrane protein</topology>
    </subcellularLocation>
</comment>
<dbReference type="EMBL" id="QWEY01000010">
    <property type="protein sequence ID" value="RGP36093.1"/>
    <property type="molecule type" value="Genomic_DNA"/>
</dbReference>
<keyword evidence="4 6" id="KW-1133">Transmembrane helix</keyword>
<evidence type="ECO:0000313" key="8">
    <source>
        <dbReference type="Proteomes" id="UP000284547"/>
    </source>
</evidence>
<keyword evidence="3 6" id="KW-0812">Transmembrane</keyword>
<feature type="transmembrane region" description="Helical" evidence="6">
    <location>
        <begin position="340"/>
        <end position="362"/>
    </location>
</feature>
<dbReference type="NCBIfam" id="TIGR04408">
    <property type="entry name" value="LptG_lptG"/>
    <property type="match status" value="1"/>
</dbReference>
<dbReference type="Pfam" id="PF03739">
    <property type="entry name" value="LptF_LptG"/>
    <property type="match status" value="1"/>
</dbReference>
<evidence type="ECO:0000256" key="3">
    <source>
        <dbReference type="ARBA" id="ARBA00022692"/>
    </source>
</evidence>
<evidence type="ECO:0000256" key="6">
    <source>
        <dbReference type="SAM" id="Phobius"/>
    </source>
</evidence>
<evidence type="ECO:0000256" key="2">
    <source>
        <dbReference type="ARBA" id="ARBA00022475"/>
    </source>
</evidence>
<dbReference type="GO" id="GO:0015920">
    <property type="term" value="P:lipopolysaccharide transport"/>
    <property type="evidence" value="ECO:0007669"/>
    <property type="project" value="TreeGrafter"/>
</dbReference>
<dbReference type="Proteomes" id="UP000284547">
    <property type="component" value="Unassembled WGS sequence"/>
</dbReference>
<keyword evidence="2" id="KW-1003">Cell membrane</keyword>
<evidence type="ECO:0000256" key="5">
    <source>
        <dbReference type="ARBA" id="ARBA00023136"/>
    </source>
</evidence>
<dbReference type="RefSeq" id="WP_118155017.1">
    <property type="nucleotide sequence ID" value="NZ_QWEY01000010.1"/>
</dbReference>
<organism evidence="7 8">
    <name type="scientific">Pseudotabrizicola alkalilacus</name>
    <dbReference type="NCBI Taxonomy" id="2305252"/>
    <lineage>
        <taxon>Bacteria</taxon>
        <taxon>Pseudomonadati</taxon>
        <taxon>Pseudomonadota</taxon>
        <taxon>Alphaproteobacteria</taxon>
        <taxon>Rhodobacterales</taxon>
        <taxon>Paracoccaceae</taxon>
        <taxon>Pseudotabrizicola</taxon>
    </lineage>
</organism>
<reference evidence="7 8" key="1">
    <citation type="submission" date="2018-08" db="EMBL/GenBank/DDBJ databases">
        <title>Flavobacterium tibetense sp. nov., isolated from a wetland YonghuCo on Tibetan Plateau.</title>
        <authorList>
            <person name="Phurbu D."/>
            <person name="Lu H."/>
            <person name="Xing P."/>
        </authorList>
    </citation>
    <scope>NUCLEOTIDE SEQUENCE [LARGE SCALE GENOMIC DNA]</scope>
    <source>
        <strain evidence="7 8">DJC</strain>
    </source>
</reference>
<feature type="transmembrane region" description="Helical" evidence="6">
    <location>
        <begin position="99"/>
        <end position="121"/>
    </location>
</feature>
<keyword evidence="5 6" id="KW-0472">Membrane</keyword>
<dbReference type="InterPro" id="IPR005495">
    <property type="entry name" value="LptG/LptF_permease"/>
</dbReference>
<evidence type="ECO:0000313" key="7">
    <source>
        <dbReference type="EMBL" id="RGP36093.1"/>
    </source>
</evidence>
<feature type="transmembrane region" description="Helical" evidence="6">
    <location>
        <begin position="12"/>
        <end position="32"/>
    </location>
</feature>
<sequence length="365" mass="39646">MILSRYIARRFLWAYLQVLGTFWAIMMLIDMVEQLRRFSGRGIGTTGALHLAAMNTPANLYRILPLITILAAITLFLSLARSSELVVIRAAGRSALRFLLAPVLMALMIGGLTIAVFNPLVAATQKEYDRLWAAAADGAASTLSLADSGLWLRQGTEDGQTVIHALRANSDGTELFGVTFMLFGPDGLAAERVEAQSARLIPGAWALTGAKRWDMTSQNPEREALILPAESTLASNLTRERIRDSFGQPSAVPFWGLPAYISGLERAGFSARAHRVWYQMELAQPLLLAAMVLIAAGFTMRHARLGKTGIYVLLAILGGFFIFFLRNFAQVLGNNGQIPILLSAWAAPVAAILLALGLLLHLEDG</sequence>
<dbReference type="AlphaFoldDB" id="A0A411YZ53"/>
<feature type="transmembrane region" description="Helical" evidence="6">
    <location>
        <begin position="309"/>
        <end position="328"/>
    </location>
</feature>
<dbReference type="PANTHER" id="PTHR33529:SF2">
    <property type="entry name" value="LIPOPOLYSACCHARIDE EXPORT SYSTEM PERMEASE PROTEIN LPTG"/>
    <property type="match status" value="1"/>
</dbReference>
<dbReference type="InterPro" id="IPR030923">
    <property type="entry name" value="LptG"/>
</dbReference>
<dbReference type="PANTHER" id="PTHR33529">
    <property type="entry name" value="SLR0882 PROTEIN-RELATED"/>
    <property type="match status" value="1"/>
</dbReference>
<gene>
    <name evidence="7" type="primary">lptG</name>
    <name evidence="7" type="ORF">D1012_16935</name>
</gene>
<evidence type="ECO:0000256" key="4">
    <source>
        <dbReference type="ARBA" id="ARBA00022989"/>
    </source>
</evidence>
<dbReference type="OrthoDB" id="9798468at2"/>
<dbReference type="GO" id="GO:0043190">
    <property type="term" value="C:ATP-binding cassette (ABC) transporter complex"/>
    <property type="evidence" value="ECO:0007669"/>
    <property type="project" value="InterPro"/>
</dbReference>
<feature type="transmembrane region" description="Helical" evidence="6">
    <location>
        <begin position="60"/>
        <end position="79"/>
    </location>
</feature>